<keyword evidence="5 7" id="KW-0378">Hydrolase</keyword>
<dbReference type="GO" id="GO:0004519">
    <property type="term" value="F:endonuclease activity"/>
    <property type="evidence" value="ECO:0007669"/>
    <property type="project" value="UniProtKB-KW"/>
</dbReference>
<evidence type="ECO:0000259" key="9">
    <source>
        <dbReference type="Pfam" id="PF00149"/>
    </source>
</evidence>
<comment type="subunit">
    <text evidence="2 7">Heterodimer of SbcC and SbcD.</text>
</comment>
<dbReference type="InterPro" id="IPR004843">
    <property type="entry name" value="Calcineurin-like_PHP"/>
</dbReference>
<dbReference type="InterPro" id="IPR050535">
    <property type="entry name" value="DNA_Repair-Maintenance_Comp"/>
</dbReference>
<dbReference type="Gene3D" id="3.60.21.10">
    <property type="match status" value="1"/>
</dbReference>
<dbReference type="InterPro" id="IPR026843">
    <property type="entry name" value="SbcD_C"/>
</dbReference>
<accession>Z9JTT2</accession>
<dbReference type="eggNOG" id="COG0420">
    <property type="taxonomic scope" value="Bacteria"/>
</dbReference>
<dbReference type="PANTHER" id="PTHR30337">
    <property type="entry name" value="COMPONENT OF ATP-DEPENDENT DSDNA EXONUCLEASE"/>
    <property type="match status" value="1"/>
</dbReference>
<dbReference type="InterPro" id="IPR004593">
    <property type="entry name" value="SbcD"/>
</dbReference>
<dbReference type="GO" id="GO:0006310">
    <property type="term" value="P:DNA recombination"/>
    <property type="evidence" value="ECO:0007669"/>
    <property type="project" value="UniProtKB-KW"/>
</dbReference>
<name>Z9JTT2_9MICO</name>
<evidence type="ECO:0000256" key="3">
    <source>
        <dbReference type="ARBA" id="ARBA00013365"/>
    </source>
</evidence>
<feature type="domain" description="Nuclease SbcCD subunit D C-terminal" evidence="10">
    <location>
        <begin position="312"/>
        <end position="396"/>
    </location>
</feature>
<comment type="caution">
    <text evidence="11">The sequence shown here is derived from an EMBL/GenBank/DDBJ whole genome shotgun (WGS) entry which is preliminary data.</text>
</comment>
<dbReference type="RefSeq" id="WP_038372005.1">
    <property type="nucleotide sequence ID" value="NZ_KK069992.1"/>
</dbReference>
<keyword evidence="7" id="KW-0255">Endonuclease</keyword>
<dbReference type="PANTHER" id="PTHR30337:SF0">
    <property type="entry name" value="NUCLEASE SBCCD SUBUNIT D"/>
    <property type="match status" value="1"/>
</dbReference>
<keyword evidence="6 7" id="KW-0269">Exonuclease</keyword>
<dbReference type="Proteomes" id="UP000023067">
    <property type="component" value="Unassembled WGS sequence"/>
</dbReference>
<keyword evidence="4 7" id="KW-0540">Nuclease</keyword>
<comment type="function">
    <text evidence="7">SbcCD cleaves DNA hairpin structures. These structures can inhibit DNA replication and are intermediates in certain DNA recombination reactions. The complex acts as a 3'-&gt;5' double strand exonuclease that can open hairpins. It also has a 5' single-strand endonuclease activity.</text>
</comment>
<evidence type="ECO:0000256" key="7">
    <source>
        <dbReference type="RuleBase" id="RU363069"/>
    </source>
</evidence>
<dbReference type="HOGENOM" id="CLU_038045_0_1_11"/>
<evidence type="ECO:0000256" key="2">
    <source>
        <dbReference type="ARBA" id="ARBA00011322"/>
    </source>
</evidence>
<dbReference type="InterPro" id="IPR029052">
    <property type="entry name" value="Metallo-depent_PP-like"/>
</dbReference>
<proteinExistence type="inferred from homology"/>
<feature type="region of interest" description="Disordered" evidence="8">
    <location>
        <begin position="240"/>
        <end position="260"/>
    </location>
</feature>
<dbReference type="PATRIC" id="fig|396014.3.peg.1670"/>
<evidence type="ECO:0000313" key="11">
    <source>
        <dbReference type="EMBL" id="EWS81433.1"/>
    </source>
</evidence>
<evidence type="ECO:0000256" key="8">
    <source>
        <dbReference type="SAM" id="MobiDB-lite"/>
    </source>
</evidence>
<dbReference type="InterPro" id="IPR041796">
    <property type="entry name" value="Mre11_N"/>
</dbReference>
<evidence type="ECO:0000256" key="4">
    <source>
        <dbReference type="ARBA" id="ARBA00022722"/>
    </source>
</evidence>
<evidence type="ECO:0000256" key="1">
    <source>
        <dbReference type="ARBA" id="ARBA00010555"/>
    </source>
</evidence>
<evidence type="ECO:0000259" key="10">
    <source>
        <dbReference type="Pfam" id="PF12320"/>
    </source>
</evidence>
<organism evidence="11 12">
    <name type="scientific">Brachybacterium phenoliresistens</name>
    <dbReference type="NCBI Taxonomy" id="396014"/>
    <lineage>
        <taxon>Bacteria</taxon>
        <taxon>Bacillati</taxon>
        <taxon>Actinomycetota</taxon>
        <taxon>Actinomycetes</taxon>
        <taxon>Micrococcales</taxon>
        <taxon>Dermabacteraceae</taxon>
        <taxon>Brachybacterium</taxon>
    </lineage>
</organism>
<dbReference type="SUPFAM" id="SSF56300">
    <property type="entry name" value="Metallo-dependent phosphatases"/>
    <property type="match status" value="1"/>
</dbReference>
<keyword evidence="12" id="KW-1185">Reference proteome</keyword>
<dbReference type="OrthoDB" id="9773856at2"/>
<evidence type="ECO:0000256" key="6">
    <source>
        <dbReference type="ARBA" id="ARBA00022839"/>
    </source>
</evidence>
<evidence type="ECO:0000313" key="12">
    <source>
        <dbReference type="Proteomes" id="UP000023067"/>
    </source>
</evidence>
<dbReference type="Pfam" id="PF12320">
    <property type="entry name" value="SbcD_C"/>
    <property type="match status" value="1"/>
</dbReference>
<feature type="compositionally biased region" description="Low complexity" evidence="8">
    <location>
        <begin position="247"/>
        <end position="260"/>
    </location>
</feature>
<gene>
    <name evidence="7" type="primary">sbcD</name>
    <name evidence="11" type="ORF">BF93_16630</name>
</gene>
<dbReference type="Pfam" id="PF00149">
    <property type="entry name" value="Metallophos"/>
    <property type="match status" value="1"/>
</dbReference>
<dbReference type="GO" id="GO:0006260">
    <property type="term" value="P:DNA replication"/>
    <property type="evidence" value="ECO:0007669"/>
    <property type="project" value="UniProtKB-KW"/>
</dbReference>
<comment type="similarity">
    <text evidence="1 7">Belongs to the SbcD family.</text>
</comment>
<dbReference type="GO" id="GO:0008408">
    <property type="term" value="F:3'-5' exonuclease activity"/>
    <property type="evidence" value="ECO:0007669"/>
    <property type="project" value="InterPro"/>
</dbReference>
<feature type="domain" description="Calcineurin-like phosphoesterase" evidence="9">
    <location>
        <begin position="1"/>
        <end position="224"/>
    </location>
</feature>
<evidence type="ECO:0000256" key="5">
    <source>
        <dbReference type="ARBA" id="ARBA00022801"/>
    </source>
</evidence>
<dbReference type="NCBIfam" id="TIGR00619">
    <property type="entry name" value="sbcd"/>
    <property type="match status" value="1"/>
</dbReference>
<reference evidence="11 12" key="1">
    <citation type="submission" date="2014-02" db="EMBL/GenBank/DDBJ databases">
        <title>Genome sequence of Brachybacterium phenoliresistens strain W13A50.</title>
        <authorList>
            <person name="Wang X."/>
        </authorList>
    </citation>
    <scope>NUCLEOTIDE SEQUENCE [LARGE SCALE GENOMIC DNA]</scope>
    <source>
        <strain evidence="11 12">W13A50</strain>
    </source>
</reference>
<keyword evidence="7" id="KW-0233">DNA recombination</keyword>
<dbReference type="AlphaFoldDB" id="Z9JTT2"/>
<sequence length="425" mass="45775">MRILHTSDWHLGRTLHGQDLHAYQQVFHDFLVDLVREREVDVVVIPGDVYDRAVPSVEAVRLLGATLARLAEITTVVLTPGNHDSATRLGFGAALMRAGVHILADLPGLDHPVVVPDEHGDVLFFGLPYLEPDIARVQLAGEDGPSLARSHEAVTAAALDRVRRRIAGRAGEGPRPRSVVLAHTFVTGGEGSDSERDLTVGGVDSVPAGLFHGIDYVALGHLHGCQDLTSRVRADVARRAGGGAAPGSGPDAPASESAPAVEGPAAIEPTAWYSGSPLAFSFSERTQRKSVLLVELGAPGDVAVERIATPVPRRLTELRGTLEEILARADEHGQDWLKVTITDAARPAHLQERLRAVYPHLLHTTFEPEGRERDEATPQVRPEAHPLEVMDDFLAFVTQAAPTPQEHAVLEAAYQHVRTARQEAS</sequence>
<dbReference type="CDD" id="cd00840">
    <property type="entry name" value="MPP_Mre11_N"/>
    <property type="match status" value="1"/>
</dbReference>
<dbReference type="EMBL" id="JDYK01000007">
    <property type="protein sequence ID" value="EWS81433.1"/>
    <property type="molecule type" value="Genomic_DNA"/>
</dbReference>
<protein>
    <recommendedName>
        <fullName evidence="3 7">Nuclease SbcCD subunit D</fullName>
    </recommendedName>
</protein>
<dbReference type="STRING" id="396014.BF93_16630"/>
<keyword evidence="7" id="KW-0235">DNA replication</keyword>